<feature type="compositionally biased region" description="Acidic residues" evidence="1">
    <location>
        <begin position="281"/>
        <end position="291"/>
    </location>
</feature>
<dbReference type="AlphaFoldDB" id="A0AAD3D551"/>
<feature type="region of interest" description="Disordered" evidence="1">
    <location>
        <begin position="261"/>
        <end position="294"/>
    </location>
</feature>
<sequence length="360" mass="40861">MKSAPIPAHLIAPTLDASLAKQQCVVATSAATAQDKLVLPKINKKTFANVDGLCADQKGFFDHLKLRSLILSTFRVSLLQASQVFTSYVTDQLQFETKLEKELEEGKISSLELEIKNNEWEEVEWNKRMKTIPEKIKTALLRYHALILIMRSYEFVFERIVSREMMDKLTKDTFKTSVRKSREIKNGERPSEGYRKEMFDTCIYSNFISFMSDYTIQQAVLTFGYYAYFKNARNRKKLKDSDELSLNLDYKVSKADDDLFEDPTKENITDEAEKELKETPTEETEDEGDAKDEDKVAKIDNTGTLAFTYIYKSFHLMASRAIGLYLAGLGGAFGSILRPGWGTLVGVQLGDACATALLDE</sequence>
<name>A0AAD3D551_9STRA</name>
<dbReference type="EMBL" id="BLLK01000060">
    <property type="protein sequence ID" value="GFH57928.1"/>
    <property type="molecule type" value="Genomic_DNA"/>
</dbReference>
<accession>A0AAD3D551</accession>
<comment type="caution">
    <text evidence="2">The sequence shown here is derived from an EMBL/GenBank/DDBJ whole genome shotgun (WGS) entry which is preliminary data.</text>
</comment>
<evidence type="ECO:0000313" key="3">
    <source>
        <dbReference type="Proteomes" id="UP001054902"/>
    </source>
</evidence>
<protein>
    <submittedName>
        <fullName evidence="2">Uncharacterized protein</fullName>
    </submittedName>
</protein>
<evidence type="ECO:0000256" key="1">
    <source>
        <dbReference type="SAM" id="MobiDB-lite"/>
    </source>
</evidence>
<dbReference type="Proteomes" id="UP001054902">
    <property type="component" value="Unassembled WGS sequence"/>
</dbReference>
<reference evidence="2 3" key="1">
    <citation type="journal article" date="2021" name="Sci. Rep.">
        <title>The genome of the diatom Chaetoceros tenuissimus carries an ancient integrated fragment of an extant virus.</title>
        <authorList>
            <person name="Hongo Y."/>
            <person name="Kimura K."/>
            <person name="Takaki Y."/>
            <person name="Yoshida Y."/>
            <person name="Baba S."/>
            <person name="Kobayashi G."/>
            <person name="Nagasaki K."/>
            <person name="Hano T."/>
            <person name="Tomaru Y."/>
        </authorList>
    </citation>
    <scope>NUCLEOTIDE SEQUENCE [LARGE SCALE GENOMIC DNA]</scope>
    <source>
        <strain evidence="2 3">NIES-3715</strain>
    </source>
</reference>
<proteinExistence type="predicted"/>
<evidence type="ECO:0000313" key="2">
    <source>
        <dbReference type="EMBL" id="GFH57928.1"/>
    </source>
</evidence>
<keyword evidence="3" id="KW-1185">Reference proteome</keyword>
<gene>
    <name evidence="2" type="ORF">CTEN210_14404</name>
</gene>
<organism evidence="2 3">
    <name type="scientific">Chaetoceros tenuissimus</name>
    <dbReference type="NCBI Taxonomy" id="426638"/>
    <lineage>
        <taxon>Eukaryota</taxon>
        <taxon>Sar</taxon>
        <taxon>Stramenopiles</taxon>
        <taxon>Ochrophyta</taxon>
        <taxon>Bacillariophyta</taxon>
        <taxon>Coscinodiscophyceae</taxon>
        <taxon>Chaetocerotophycidae</taxon>
        <taxon>Chaetocerotales</taxon>
        <taxon>Chaetocerotaceae</taxon>
        <taxon>Chaetoceros</taxon>
    </lineage>
</organism>